<gene>
    <name evidence="7" type="ORF">NliqN6_1903</name>
</gene>
<feature type="transmembrane region" description="Helical" evidence="6">
    <location>
        <begin position="386"/>
        <end position="405"/>
    </location>
</feature>
<comment type="similarity">
    <text evidence="2">Belongs to the membrane-bound acyltransferase family.</text>
</comment>
<evidence type="ECO:0000313" key="7">
    <source>
        <dbReference type="EMBL" id="GHJ85501.1"/>
    </source>
</evidence>
<evidence type="ECO:0000256" key="2">
    <source>
        <dbReference type="ARBA" id="ARBA00010323"/>
    </source>
</evidence>
<dbReference type="Pfam" id="PF03062">
    <property type="entry name" value="MBOAT"/>
    <property type="match status" value="1"/>
</dbReference>
<feature type="transmembrane region" description="Helical" evidence="6">
    <location>
        <begin position="517"/>
        <end position="539"/>
    </location>
</feature>
<dbReference type="PANTHER" id="PTHR13285">
    <property type="entry name" value="ACYLTRANSFERASE"/>
    <property type="match status" value="1"/>
</dbReference>
<dbReference type="Proteomes" id="UP000620104">
    <property type="component" value="Unassembled WGS sequence"/>
</dbReference>
<organism evidence="7 8">
    <name type="scientific">Naganishia liquefaciens</name>
    <dbReference type="NCBI Taxonomy" id="104408"/>
    <lineage>
        <taxon>Eukaryota</taxon>
        <taxon>Fungi</taxon>
        <taxon>Dikarya</taxon>
        <taxon>Basidiomycota</taxon>
        <taxon>Agaricomycotina</taxon>
        <taxon>Tremellomycetes</taxon>
        <taxon>Filobasidiales</taxon>
        <taxon>Filobasidiaceae</taxon>
        <taxon>Naganishia</taxon>
    </lineage>
</organism>
<evidence type="ECO:0000256" key="6">
    <source>
        <dbReference type="SAM" id="Phobius"/>
    </source>
</evidence>
<dbReference type="EMBL" id="BLZA01000011">
    <property type="protein sequence ID" value="GHJ85501.1"/>
    <property type="molecule type" value="Genomic_DNA"/>
</dbReference>
<sequence length="589" mass="67741">MELPVISTGNAPTMQNGHLTDRRKGITQFTVHIPDSDTRRGTPSSATTEARWSTLEFRIYTMVFAVVVPLMVWIPYKLSDKLHANYLNYAYRLSDGWIPGRKADISDPQYRTFRRNIPALIGLSVAYLACSRLFSAFQPRYFPQWTKTWFLVAFEVCMLLLLHGIGAFKIGLIVFINWALTAWAVRRVERGRAPTWLTPAIVWSFNGAMLFANDYYEGYSLKAIHSSLAFLDSHSGLLPRWHVNFNITMLRLISYGMDYHWASLNGRNDASPSHRLSAQSTPPTLPSSYKERVKTSLPLSAYSLADFFAYAIYPPLYIAGPIMSFNDFTWQIRYPAPPTRRALLNYAIRFLACLLTMEFVLHYLYVVAIKDSGAWHGDTPAELSMIGFWNLIVVWLKLLVPWRFFRLWALADGMDAPENMVRCMANNYSTMGFWRSWHRSYNLWTVRYIYVPLGGSDNLILATTLVFTFVALWHDLSFRLLTWGWLISLFILPEIIGKKILPASRYGRNSWYRHVCAAGAVCNILLMMIANLVGFAIGIEGVRYMLKELVATWQGVYFVIFACSCIFVGVQIMFEYREEELRQGVHRKC</sequence>
<feature type="transmembrane region" description="Helical" evidence="6">
    <location>
        <begin position="551"/>
        <end position="574"/>
    </location>
</feature>
<dbReference type="GO" id="GO:0006506">
    <property type="term" value="P:GPI anchor biosynthetic process"/>
    <property type="evidence" value="ECO:0007669"/>
    <property type="project" value="TreeGrafter"/>
</dbReference>
<feature type="transmembrane region" description="Helical" evidence="6">
    <location>
        <begin position="57"/>
        <end position="76"/>
    </location>
</feature>
<reference evidence="7" key="1">
    <citation type="submission" date="2020-07" db="EMBL/GenBank/DDBJ databases">
        <title>Draft Genome Sequence of a Deep-Sea Yeast, Naganishia (Cryptococcus) liquefaciens strain N6.</title>
        <authorList>
            <person name="Han Y.W."/>
            <person name="Kajitani R."/>
            <person name="Morimoto H."/>
            <person name="Parhat M."/>
            <person name="Tsubouchi H."/>
            <person name="Bakenova O."/>
            <person name="Ogata M."/>
            <person name="Argunhan B."/>
            <person name="Aoki R."/>
            <person name="Kajiwara S."/>
            <person name="Itoh T."/>
            <person name="Iwasaki H."/>
        </authorList>
    </citation>
    <scope>NUCLEOTIDE SEQUENCE</scope>
    <source>
        <strain evidence="7">N6</strain>
    </source>
</reference>
<feature type="transmembrane region" description="Helical" evidence="6">
    <location>
        <begin position="193"/>
        <end position="212"/>
    </location>
</feature>
<comment type="subcellular location">
    <subcellularLocation>
        <location evidence="1">Membrane</location>
        <topology evidence="1">Multi-pass membrane protein</topology>
    </subcellularLocation>
</comment>
<evidence type="ECO:0000256" key="4">
    <source>
        <dbReference type="ARBA" id="ARBA00022989"/>
    </source>
</evidence>
<feature type="transmembrane region" description="Helical" evidence="6">
    <location>
        <begin position="448"/>
        <end position="472"/>
    </location>
</feature>
<keyword evidence="8" id="KW-1185">Reference proteome</keyword>
<evidence type="ECO:0008006" key="9">
    <source>
        <dbReference type="Google" id="ProtNLM"/>
    </source>
</evidence>
<dbReference type="GO" id="GO:0008374">
    <property type="term" value="F:O-acyltransferase activity"/>
    <property type="evidence" value="ECO:0007669"/>
    <property type="project" value="TreeGrafter"/>
</dbReference>
<protein>
    <recommendedName>
        <fullName evidence="9">MBOAT family protein</fullName>
    </recommendedName>
</protein>
<dbReference type="AlphaFoldDB" id="A0A8H3TQF7"/>
<comment type="caution">
    <text evidence="7">The sequence shown here is derived from an EMBL/GenBank/DDBJ whole genome shotgun (WGS) entry which is preliminary data.</text>
</comment>
<dbReference type="GO" id="GO:0005783">
    <property type="term" value="C:endoplasmic reticulum"/>
    <property type="evidence" value="ECO:0007669"/>
    <property type="project" value="TreeGrafter"/>
</dbReference>
<feature type="transmembrane region" description="Helical" evidence="6">
    <location>
        <begin position="346"/>
        <end position="366"/>
    </location>
</feature>
<name>A0A8H3TQF7_9TREE</name>
<keyword evidence="4 6" id="KW-1133">Transmembrane helix</keyword>
<evidence type="ECO:0000256" key="5">
    <source>
        <dbReference type="ARBA" id="ARBA00023136"/>
    </source>
</evidence>
<feature type="transmembrane region" description="Helical" evidence="6">
    <location>
        <begin position="149"/>
        <end position="181"/>
    </location>
</feature>
<evidence type="ECO:0000256" key="1">
    <source>
        <dbReference type="ARBA" id="ARBA00004141"/>
    </source>
</evidence>
<dbReference type="InterPro" id="IPR051085">
    <property type="entry name" value="MB_O-acyltransferase"/>
</dbReference>
<feature type="transmembrane region" description="Helical" evidence="6">
    <location>
        <begin position="307"/>
        <end position="325"/>
    </location>
</feature>
<keyword evidence="3 6" id="KW-0812">Transmembrane</keyword>
<dbReference type="OrthoDB" id="420606at2759"/>
<feature type="transmembrane region" description="Helical" evidence="6">
    <location>
        <begin position="478"/>
        <end position="496"/>
    </location>
</feature>
<accession>A0A8H3TQF7</accession>
<feature type="transmembrane region" description="Helical" evidence="6">
    <location>
        <begin position="117"/>
        <end position="137"/>
    </location>
</feature>
<dbReference type="PANTHER" id="PTHR13285:SF18">
    <property type="entry name" value="PROTEIN-CYSTEINE N-PALMITOYLTRANSFERASE RASP"/>
    <property type="match status" value="1"/>
</dbReference>
<dbReference type="InterPro" id="IPR004299">
    <property type="entry name" value="MBOAT_fam"/>
</dbReference>
<evidence type="ECO:0000256" key="3">
    <source>
        <dbReference type="ARBA" id="ARBA00022692"/>
    </source>
</evidence>
<evidence type="ECO:0000313" key="8">
    <source>
        <dbReference type="Proteomes" id="UP000620104"/>
    </source>
</evidence>
<keyword evidence="5 6" id="KW-0472">Membrane</keyword>
<proteinExistence type="inferred from homology"/>
<dbReference type="GO" id="GO:0016020">
    <property type="term" value="C:membrane"/>
    <property type="evidence" value="ECO:0007669"/>
    <property type="project" value="UniProtKB-SubCell"/>
</dbReference>